<accession>R4Z2X0</accession>
<feature type="transmembrane region" description="Helical" evidence="1">
    <location>
        <begin position="75"/>
        <end position="94"/>
    </location>
</feature>
<feature type="transmembrane region" description="Helical" evidence="1">
    <location>
        <begin position="262"/>
        <end position="281"/>
    </location>
</feature>
<evidence type="ECO:0000259" key="2">
    <source>
        <dbReference type="Pfam" id="PF01757"/>
    </source>
</evidence>
<dbReference type="InterPro" id="IPR052734">
    <property type="entry name" value="Nod_factor_acetyltransferase"/>
</dbReference>
<name>R4Z2X0_9ACTN</name>
<dbReference type="AlphaFoldDB" id="R4Z2X0"/>
<dbReference type="STRING" id="1229780.BN381_270002"/>
<organism evidence="3 4">
    <name type="scientific">Candidatus Neomicrothrix parvicella RN1</name>
    <dbReference type="NCBI Taxonomy" id="1229780"/>
    <lineage>
        <taxon>Bacteria</taxon>
        <taxon>Bacillati</taxon>
        <taxon>Actinomycetota</taxon>
        <taxon>Acidimicrobiia</taxon>
        <taxon>Acidimicrobiales</taxon>
        <taxon>Microthrixaceae</taxon>
        <taxon>Candidatus Neomicrothrix</taxon>
    </lineage>
</organism>
<dbReference type="HOGENOM" id="CLU_047004_0_0_11"/>
<keyword evidence="1" id="KW-0812">Transmembrane</keyword>
<dbReference type="EMBL" id="CANL01000020">
    <property type="protein sequence ID" value="CCM63631.1"/>
    <property type="molecule type" value="Genomic_DNA"/>
</dbReference>
<keyword evidence="1" id="KW-0472">Membrane</keyword>
<feature type="domain" description="Acyltransferase 3" evidence="2">
    <location>
        <begin position="6"/>
        <end position="306"/>
    </location>
</feature>
<feature type="transmembrane region" description="Helical" evidence="1">
    <location>
        <begin position="43"/>
        <end position="63"/>
    </location>
</feature>
<keyword evidence="4" id="KW-1185">Reference proteome</keyword>
<dbReference type="PANTHER" id="PTHR37312:SF1">
    <property type="entry name" value="MEMBRANE-BOUND ACYLTRANSFERASE YKRP-RELATED"/>
    <property type="match status" value="1"/>
</dbReference>
<evidence type="ECO:0000313" key="4">
    <source>
        <dbReference type="Proteomes" id="UP000018291"/>
    </source>
</evidence>
<sequence>MTERSAWHDNVRVVGICLVVAGHWGLARGFYPGVSDPSGDMIFLFHMPLFVMLSGRFVKPAAAPMLTFRKSWGSLILPLVMFAAFNLSVVALVADRPRVTLGYVPFGLWFLVSLFFWRLLATVVGRRRVVDWLLWPLALLGVAVSGLIPNHYSIMRTLAFFPVFLFGMQILPQIETWLRRPWVRVSSGAVVAVAGSVVWANAARIQNVWFQHRLTYAELGGSATRSAGIRILVLVIGVVVSCAVMSLVPERRAGRLSELGRYTLYAYLIHLPVTLVLNFWLSPRIEDRPAARLALLLAMVPFTLLAMSRPVRRLTEPMVEPVKFATSGHPTSA</sequence>
<dbReference type="Proteomes" id="UP000018291">
    <property type="component" value="Unassembled WGS sequence"/>
</dbReference>
<feature type="transmembrane region" description="Helical" evidence="1">
    <location>
        <begin position="132"/>
        <end position="148"/>
    </location>
</feature>
<dbReference type="eggNOG" id="COG3594">
    <property type="taxonomic scope" value="Bacteria"/>
</dbReference>
<gene>
    <name evidence="3" type="ORF">BN381_270002</name>
</gene>
<dbReference type="Pfam" id="PF01757">
    <property type="entry name" value="Acyl_transf_3"/>
    <property type="match status" value="1"/>
</dbReference>
<dbReference type="RefSeq" id="WP_012226530.1">
    <property type="nucleotide sequence ID" value="NZ_HG422565.1"/>
</dbReference>
<reference evidence="3 4" key="1">
    <citation type="journal article" date="2013" name="ISME J.">
        <title>Metabolic model for the filamentous 'Candidatus Microthrix parvicella' based on genomic and metagenomic analyses.</title>
        <authorList>
            <person name="Jon McIlroy S."/>
            <person name="Kristiansen R."/>
            <person name="Albertsen M."/>
            <person name="Michael Karst S."/>
            <person name="Rossetti S."/>
            <person name="Lund Nielsen J."/>
            <person name="Tandoi V."/>
            <person name="James Seviour R."/>
            <person name="Nielsen P.H."/>
        </authorList>
    </citation>
    <scope>NUCLEOTIDE SEQUENCE [LARGE SCALE GENOMIC DNA]</scope>
    <source>
        <strain evidence="3 4">RN1</strain>
    </source>
</reference>
<dbReference type="GO" id="GO:0016747">
    <property type="term" value="F:acyltransferase activity, transferring groups other than amino-acyl groups"/>
    <property type="evidence" value="ECO:0007669"/>
    <property type="project" value="InterPro"/>
</dbReference>
<feature type="transmembrane region" description="Helical" evidence="1">
    <location>
        <begin position="100"/>
        <end position="120"/>
    </location>
</feature>
<protein>
    <recommendedName>
        <fullName evidence="2">Acyltransferase 3 domain-containing protein</fullName>
    </recommendedName>
</protein>
<keyword evidence="1" id="KW-1133">Transmembrane helix</keyword>
<feature type="transmembrane region" description="Helical" evidence="1">
    <location>
        <begin position="229"/>
        <end position="250"/>
    </location>
</feature>
<feature type="transmembrane region" description="Helical" evidence="1">
    <location>
        <begin position="183"/>
        <end position="202"/>
    </location>
</feature>
<comment type="caution">
    <text evidence="3">The sequence shown here is derived from an EMBL/GenBank/DDBJ whole genome shotgun (WGS) entry which is preliminary data.</text>
</comment>
<evidence type="ECO:0000313" key="3">
    <source>
        <dbReference type="EMBL" id="CCM63631.1"/>
    </source>
</evidence>
<feature type="transmembrane region" description="Helical" evidence="1">
    <location>
        <begin position="12"/>
        <end position="31"/>
    </location>
</feature>
<evidence type="ECO:0000256" key="1">
    <source>
        <dbReference type="SAM" id="Phobius"/>
    </source>
</evidence>
<proteinExistence type="predicted"/>
<dbReference type="InterPro" id="IPR002656">
    <property type="entry name" value="Acyl_transf_3_dom"/>
</dbReference>
<feature type="transmembrane region" description="Helical" evidence="1">
    <location>
        <begin position="293"/>
        <end position="311"/>
    </location>
</feature>
<dbReference type="PANTHER" id="PTHR37312">
    <property type="entry name" value="MEMBRANE-BOUND ACYLTRANSFERASE YKRP-RELATED"/>
    <property type="match status" value="1"/>
</dbReference>